<proteinExistence type="inferred from homology"/>
<dbReference type="InterPro" id="IPR050425">
    <property type="entry name" value="NAD(P)_dehydrat-like"/>
</dbReference>
<name>A0A7T6XJR3_PENDI</name>
<dbReference type="EMBL" id="CP060775">
    <property type="protein sequence ID" value="QQK42297.1"/>
    <property type="molecule type" value="Genomic_DNA"/>
</dbReference>
<dbReference type="VEuPathDB" id="FungiDB:PDIP_39110"/>
<dbReference type="AlphaFoldDB" id="A0A7T6XJR3"/>
<dbReference type="CDD" id="cd05227">
    <property type="entry name" value="AR_SDR_e"/>
    <property type="match status" value="1"/>
</dbReference>
<dbReference type="KEGG" id="pdp:PDIP_39110"/>
<dbReference type="Gene3D" id="3.40.50.720">
    <property type="entry name" value="NAD(P)-binding Rossmann-like Domain"/>
    <property type="match status" value="1"/>
</dbReference>
<dbReference type="OMA" id="CEKMQLW"/>
<dbReference type="Pfam" id="PF01370">
    <property type="entry name" value="Epimerase"/>
    <property type="match status" value="1"/>
</dbReference>
<evidence type="ECO:0000313" key="4">
    <source>
        <dbReference type="EMBL" id="QQK42297.1"/>
    </source>
</evidence>
<reference evidence="4 5" key="1">
    <citation type="submission" date="2020-08" db="EMBL/GenBank/DDBJ databases">
        <title>The completed genome sequence of the pathogenic ascomycete fungus Penicillium digitatum.</title>
        <authorList>
            <person name="Wang M."/>
        </authorList>
    </citation>
    <scope>NUCLEOTIDE SEQUENCE [LARGE SCALE GENOMIC DNA]</scope>
    <source>
        <strain evidence="4 5">PdW03</strain>
    </source>
</reference>
<evidence type="ECO:0000256" key="2">
    <source>
        <dbReference type="ARBA" id="ARBA00023445"/>
    </source>
</evidence>
<sequence>MTRIQSSSGDASNSTETVLVTGGSGFLASHLVRELLKQGYSVRVTVRSEAVAKKVLQAHALDSQRLSYILVPDMVLPGAYDEAVRGVTGVFHLSSPCTFLAKDNAKDLLIPAVSGTRGIFQSIKQHGPDVKRVVLTSSMAAMVDPKIGMDRGHLYTEDDWAKTTWDEAAKLSPVQGYLASKQLAERAAWDFIQNEQPSFDLVTLCPGVIMGPMIIPTHDLSTNISHASVHQLMKGKLDTPGETPFPFYIDVRDAAHFHTRAYEEVVASNQRYAITSGIYSQQQIVDIMRKHFPSLKERLPAGRTEESEVARVDISKATRDLGFAPRGLEETIVETVGCFLEIEQIGHSTV</sequence>
<evidence type="ECO:0000256" key="1">
    <source>
        <dbReference type="ARBA" id="ARBA00023002"/>
    </source>
</evidence>
<dbReference type="GO" id="GO:0016616">
    <property type="term" value="F:oxidoreductase activity, acting on the CH-OH group of donors, NAD or NADP as acceptor"/>
    <property type="evidence" value="ECO:0007669"/>
    <property type="project" value="TreeGrafter"/>
</dbReference>
<keyword evidence="4" id="KW-0413">Isomerase</keyword>
<dbReference type="GeneID" id="26232229"/>
<accession>A0A7T6XJR3</accession>
<dbReference type="Proteomes" id="UP000595662">
    <property type="component" value="Chromosome 2"/>
</dbReference>
<dbReference type="PANTHER" id="PTHR10366:SF564">
    <property type="entry name" value="STEROL-4-ALPHA-CARBOXYLATE 3-DEHYDROGENASE, DECARBOXYLATING"/>
    <property type="match status" value="1"/>
</dbReference>
<dbReference type="SUPFAM" id="SSF51735">
    <property type="entry name" value="NAD(P)-binding Rossmann-fold domains"/>
    <property type="match status" value="1"/>
</dbReference>
<protein>
    <submittedName>
        <fullName evidence="4">3-beta hydroxysteroid dehydrogenase/isomerase</fullName>
    </submittedName>
</protein>
<dbReference type="PANTHER" id="PTHR10366">
    <property type="entry name" value="NAD DEPENDENT EPIMERASE/DEHYDRATASE"/>
    <property type="match status" value="1"/>
</dbReference>
<dbReference type="RefSeq" id="XP_014535743.1">
    <property type="nucleotide sequence ID" value="XM_014680257.1"/>
</dbReference>
<evidence type="ECO:0000259" key="3">
    <source>
        <dbReference type="Pfam" id="PF01370"/>
    </source>
</evidence>
<organism evidence="4 5">
    <name type="scientific">Penicillium digitatum</name>
    <name type="common">Green mold</name>
    <dbReference type="NCBI Taxonomy" id="36651"/>
    <lineage>
        <taxon>Eukaryota</taxon>
        <taxon>Fungi</taxon>
        <taxon>Dikarya</taxon>
        <taxon>Ascomycota</taxon>
        <taxon>Pezizomycotina</taxon>
        <taxon>Eurotiomycetes</taxon>
        <taxon>Eurotiomycetidae</taxon>
        <taxon>Eurotiales</taxon>
        <taxon>Aspergillaceae</taxon>
        <taxon>Penicillium</taxon>
    </lineage>
</organism>
<gene>
    <name evidence="4" type="ORF">Pdw03_6198</name>
</gene>
<feature type="domain" description="NAD-dependent epimerase/dehydratase" evidence="3">
    <location>
        <begin position="18"/>
        <end position="272"/>
    </location>
</feature>
<comment type="similarity">
    <text evidence="2">Belongs to the NAD(P)-dependent epimerase/dehydratase family. Dihydroflavonol-4-reductase subfamily.</text>
</comment>
<dbReference type="InterPro" id="IPR001509">
    <property type="entry name" value="Epimerase_deHydtase"/>
</dbReference>
<dbReference type="GO" id="GO:0016853">
    <property type="term" value="F:isomerase activity"/>
    <property type="evidence" value="ECO:0007669"/>
    <property type="project" value="UniProtKB-KW"/>
</dbReference>
<dbReference type="InterPro" id="IPR036291">
    <property type="entry name" value="NAD(P)-bd_dom_sf"/>
</dbReference>
<keyword evidence="1" id="KW-0560">Oxidoreductase</keyword>
<evidence type="ECO:0000313" key="5">
    <source>
        <dbReference type="Proteomes" id="UP000595662"/>
    </source>
</evidence>